<dbReference type="Proteomes" id="UP000315677">
    <property type="component" value="Unassembled WGS sequence"/>
</dbReference>
<keyword evidence="3" id="KW-1185">Reference proteome</keyword>
<evidence type="ECO:0000313" key="2">
    <source>
        <dbReference type="EMBL" id="TQM10089.1"/>
    </source>
</evidence>
<sequence length="449" mass="45894">MGHRPADPRTEPLPVEPAAGGAGDGLALAIGSGLGAVAGLAGWLIATRVLPQAEVGRAAAVVSAFILVAGIAQLNLGLALLRWLPVAGRYAPRLVWRSHGVVVPLAGLAGLCCALAVPELARTAAGGGPLATGAAVFALAAAGWGIFVVHDFVLVAIGRAWWTVWRNGLFALVRIALLVVLGTALGAQGLVLSWAAPIVVWIAVGALVLVGALRRFAARTGGGTVPSRSEVLRFLGPTWAAQIGNTLLLNQVPLLVILRFGPEPGAAFFVAWQAAVVLDTAATFFTHSLSARWARAPHRAGELAAACRRHLLLVFLPLLALAALLAGPGLAVFGPGYAAAADVLRLLVLGQAFRLVVVHELGVRTAAGRGLAYARLHLVSTLLVLGAVVLVPVPAPQAGVASLLPVACAYVAVQAGCALHVALAGVVERRRAGEPPTAPLAITRRARQG</sequence>
<evidence type="ECO:0000256" key="1">
    <source>
        <dbReference type="SAM" id="Phobius"/>
    </source>
</evidence>
<feature type="transmembrane region" description="Helical" evidence="1">
    <location>
        <begin position="194"/>
        <end position="213"/>
    </location>
</feature>
<feature type="transmembrane region" description="Helical" evidence="1">
    <location>
        <begin position="337"/>
        <end position="358"/>
    </location>
</feature>
<feature type="transmembrane region" description="Helical" evidence="1">
    <location>
        <begin position="26"/>
        <end position="46"/>
    </location>
</feature>
<feature type="transmembrane region" description="Helical" evidence="1">
    <location>
        <begin position="101"/>
        <end position="121"/>
    </location>
</feature>
<name>A0A543DL90_9PSEU</name>
<keyword evidence="1" id="KW-1133">Transmembrane helix</keyword>
<gene>
    <name evidence="2" type="ORF">FB558_5871</name>
</gene>
<feature type="transmembrane region" description="Helical" evidence="1">
    <location>
        <begin position="133"/>
        <end position="157"/>
    </location>
</feature>
<dbReference type="RefSeq" id="WP_142058679.1">
    <property type="nucleotide sequence ID" value="NZ_VFPA01000003.1"/>
</dbReference>
<proteinExistence type="predicted"/>
<reference evidence="2 3" key="1">
    <citation type="submission" date="2019-06" db="EMBL/GenBank/DDBJ databases">
        <title>Sequencing the genomes of 1000 actinobacteria strains.</title>
        <authorList>
            <person name="Klenk H.-P."/>
        </authorList>
    </citation>
    <scope>NUCLEOTIDE SEQUENCE [LARGE SCALE GENOMIC DNA]</scope>
    <source>
        <strain evidence="2 3">DSM 45301</strain>
    </source>
</reference>
<keyword evidence="1" id="KW-0812">Transmembrane</keyword>
<feature type="transmembrane region" description="Helical" evidence="1">
    <location>
        <begin position="403"/>
        <end position="427"/>
    </location>
</feature>
<dbReference type="OrthoDB" id="3579243at2"/>
<feature type="transmembrane region" description="Helical" evidence="1">
    <location>
        <begin position="58"/>
        <end position="81"/>
    </location>
</feature>
<feature type="transmembrane region" description="Helical" evidence="1">
    <location>
        <begin position="169"/>
        <end position="188"/>
    </location>
</feature>
<feature type="transmembrane region" description="Helical" evidence="1">
    <location>
        <begin position="311"/>
        <end position="331"/>
    </location>
</feature>
<feature type="transmembrane region" description="Helical" evidence="1">
    <location>
        <begin position="370"/>
        <end position="391"/>
    </location>
</feature>
<dbReference type="AlphaFoldDB" id="A0A543DL90"/>
<dbReference type="EMBL" id="VFPA01000003">
    <property type="protein sequence ID" value="TQM10089.1"/>
    <property type="molecule type" value="Genomic_DNA"/>
</dbReference>
<evidence type="ECO:0000313" key="3">
    <source>
        <dbReference type="Proteomes" id="UP000315677"/>
    </source>
</evidence>
<organism evidence="2 3">
    <name type="scientific">Pseudonocardia kunmingensis</name>
    <dbReference type="NCBI Taxonomy" id="630975"/>
    <lineage>
        <taxon>Bacteria</taxon>
        <taxon>Bacillati</taxon>
        <taxon>Actinomycetota</taxon>
        <taxon>Actinomycetes</taxon>
        <taxon>Pseudonocardiales</taxon>
        <taxon>Pseudonocardiaceae</taxon>
        <taxon>Pseudonocardia</taxon>
    </lineage>
</organism>
<feature type="transmembrane region" description="Helical" evidence="1">
    <location>
        <begin position="266"/>
        <end position="290"/>
    </location>
</feature>
<protein>
    <submittedName>
        <fullName evidence="2">O-antigen/teichoic acid export membrane protein</fullName>
    </submittedName>
</protein>
<accession>A0A543DL90</accession>
<comment type="caution">
    <text evidence="2">The sequence shown here is derived from an EMBL/GenBank/DDBJ whole genome shotgun (WGS) entry which is preliminary data.</text>
</comment>
<keyword evidence="1" id="KW-0472">Membrane</keyword>